<evidence type="ECO:0000256" key="3">
    <source>
        <dbReference type="PIRSR" id="PIRSR603782-1"/>
    </source>
</evidence>
<feature type="signal peptide" evidence="5">
    <location>
        <begin position="1"/>
        <end position="24"/>
    </location>
</feature>
<evidence type="ECO:0000256" key="5">
    <source>
        <dbReference type="SAM" id="SignalP"/>
    </source>
</evidence>
<feature type="binding site" evidence="3">
    <location>
        <position position="70"/>
    </location>
    <ligand>
        <name>Cu cation</name>
        <dbReference type="ChEBI" id="CHEBI:23378"/>
    </ligand>
</feature>
<dbReference type="Gene3D" id="3.40.30.10">
    <property type="entry name" value="Glutaredoxin"/>
    <property type="match status" value="1"/>
</dbReference>
<protein>
    <submittedName>
        <fullName evidence="7">SCO family protein</fullName>
    </submittedName>
</protein>
<dbReference type="InterPro" id="IPR003782">
    <property type="entry name" value="SCO1/SenC"/>
</dbReference>
<dbReference type="InterPro" id="IPR036249">
    <property type="entry name" value="Thioredoxin-like_sf"/>
</dbReference>
<dbReference type="Pfam" id="PF02630">
    <property type="entry name" value="SCO1-SenC"/>
    <property type="match status" value="1"/>
</dbReference>
<dbReference type="Proteomes" id="UP000297258">
    <property type="component" value="Unassembled WGS sequence"/>
</dbReference>
<feature type="disulfide bond" description="Redox-active" evidence="4">
    <location>
        <begin position="70"/>
        <end position="74"/>
    </location>
</feature>
<feature type="binding site" evidence="3">
    <location>
        <position position="158"/>
    </location>
    <ligand>
        <name>Cu cation</name>
        <dbReference type="ChEBI" id="CHEBI:23378"/>
    </ligand>
</feature>
<keyword evidence="2 3" id="KW-0186">Copper</keyword>
<dbReference type="SUPFAM" id="SSF52833">
    <property type="entry name" value="Thioredoxin-like"/>
    <property type="match status" value="1"/>
</dbReference>
<keyword evidence="3" id="KW-0479">Metal-binding</keyword>
<proteinExistence type="inferred from homology"/>
<dbReference type="CDD" id="cd02968">
    <property type="entry name" value="SCO"/>
    <property type="match status" value="1"/>
</dbReference>
<keyword evidence="8" id="KW-1185">Reference proteome</keyword>
<evidence type="ECO:0000313" key="7">
    <source>
        <dbReference type="EMBL" id="TFW34426.1"/>
    </source>
</evidence>
<dbReference type="InterPro" id="IPR013766">
    <property type="entry name" value="Thioredoxin_domain"/>
</dbReference>
<evidence type="ECO:0000256" key="4">
    <source>
        <dbReference type="PIRSR" id="PIRSR603782-2"/>
    </source>
</evidence>
<accession>A0A4Y9T361</accession>
<evidence type="ECO:0000256" key="2">
    <source>
        <dbReference type="ARBA" id="ARBA00023008"/>
    </source>
</evidence>
<keyword evidence="4" id="KW-1015">Disulfide bond</keyword>
<reference evidence="7 8" key="1">
    <citation type="submission" date="2019-03" db="EMBL/GenBank/DDBJ databases">
        <title>Draft genome of Massilia hortus sp. nov., a novel bacterial species of the Oxalobacteraceae family.</title>
        <authorList>
            <person name="Peta V."/>
            <person name="Raths R."/>
            <person name="Bucking H."/>
        </authorList>
    </citation>
    <scope>NUCLEOTIDE SEQUENCE [LARGE SCALE GENOMIC DNA]</scope>
    <source>
        <strain evidence="7 8">ONC3</strain>
    </source>
</reference>
<evidence type="ECO:0000313" key="8">
    <source>
        <dbReference type="Proteomes" id="UP000297258"/>
    </source>
</evidence>
<dbReference type="EMBL" id="SPUM01000026">
    <property type="protein sequence ID" value="TFW34426.1"/>
    <property type="molecule type" value="Genomic_DNA"/>
</dbReference>
<dbReference type="GO" id="GO:0046872">
    <property type="term" value="F:metal ion binding"/>
    <property type="evidence" value="ECO:0007669"/>
    <property type="project" value="UniProtKB-KW"/>
</dbReference>
<name>A0A4Y9T361_9BURK</name>
<gene>
    <name evidence="7" type="ORF">E4O92_03975</name>
</gene>
<evidence type="ECO:0000259" key="6">
    <source>
        <dbReference type="PROSITE" id="PS51352"/>
    </source>
</evidence>
<organism evidence="7 8">
    <name type="scientific">Massilia horti</name>
    <dbReference type="NCBI Taxonomy" id="2562153"/>
    <lineage>
        <taxon>Bacteria</taxon>
        <taxon>Pseudomonadati</taxon>
        <taxon>Pseudomonadota</taxon>
        <taxon>Betaproteobacteria</taxon>
        <taxon>Burkholderiales</taxon>
        <taxon>Oxalobacteraceae</taxon>
        <taxon>Telluria group</taxon>
        <taxon>Massilia</taxon>
    </lineage>
</organism>
<feature type="chain" id="PRO_5021409776" evidence="5">
    <location>
        <begin position="25"/>
        <end position="196"/>
    </location>
</feature>
<sequence length="196" mass="20939">MIKRAPSLLLSLFLSLQLASSAHAADLKSGVFEPPRPAPELALVTSSGKPFRLADYRGKVVILEFGYTHCPAICPTLLATLAQARALMKSQAARVQVVFVTVDPARDDNARLAAWLPHFDPAFVGLTGNGQQVGAVMKAFGITATRVPMANGGYGIDHSSYLYFIDPKGILRALMPFGRPAADIAHDARVLLEEGA</sequence>
<evidence type="ECO:0000256" key="1">
    <source>
        <dbReference type="ARBA" id="ARBA00010996"/>
    </source>
</evidence>
<keyword evidence="5" id="KW-0732">Signal</keyword>
<dbReference type="OrthoDB" id="9790194at2"/>
<dbReference type="AlphaFoldDB" id="A0A4Y9T361"/>
<dbReference type="PANTHER" id="PTHR12151:SF25">
    <property type="entry name" value="LINALOOL DEHYDRATASE_ISOMERASE DOMAIN-CONTAINING PROTEIN"/>
    <property type="match status" value="1"/>
</dbReference>
<dbReference type="PROSITE" id="PS51352">
    <property type="entry name" value="THIOREDOXIN_2"/>
    <property type="match status" value="1"/>
</dbReference>
<comment type="caution">
    <text evidence="7">The sequence shown here is derived from an EMBL/GenBank/DDBJ whole genome shotgun (WGS) entry which is preliminary data.</text>
</comment>
<comment type="similarity">
    <text evidence="1">Belongs to the SCO1/2 family.</text>
</comment>
<feature type="binding site" evidence="3">
    <location>
        <position position="74"/>
    </location>
    <ligand>
        <name>Cu cation</name>
        <dbReference type="ChEBI" id="CHEBI:23378"/>
    </ligand>
</feature>
<feature type="domain" description="Thioredoxin" evidence="6">
    <location>
        <begin position="32"/>
        <end position="196"/>
    </location>
</feature>
<dbReference type="PANTHER" id="PTHR12151">
    <property type="entry name" value="ELECTRON TRANSPORT PROTIN SCO1/SENC FAMILY MEMBER"/>
    <property type="match status" value="1"/>
</dbReference>